<dbReference type="Proteomes" id="UP001472677">
    <property type="component" value="Unassembled WGS sequence"/>
</dbReference>
<feature type="compositionally biased region" description="Basic and acidic residues" evidence="1">
    <location>
        <begin position="96"/>
        <end position="112"/>
    </location>
</feature>
<feature type="region of interest" description="Disordered" evidence="1">
    <location>
        <begin position="84"/>
        <end position="120"/>
    </location>
</feature>
<evidence type="ECO:0000313" key="4">
    <source>
        <dbReference type="Proteomes" id="UP001472677"/>
    </source>
</evidence>
<feature type="compositionally biased region" description="Polar residues" evidence="1">
    <location>
        <begin position="84"/>
        <end position="95"/>
    </location>
</feature>
<comment type="caution">
    <text evidence="3">The sequence shown here is derived from an EMBL/GenBank/DDBJ whole genome shotgun (WGS) entry which is preliminary data.</text>
</comment>
<name>A0ABR2ANW2_9ROSI</name>
<organism evidence="3 4">
    <name type="scientific">Hibiscus sabdariffa</name>
    <name type="common">roselle</name>
    <dbReference type="NCBI Taxonomy" id="183260"/>
    <lineage>
        <taxon>Eukaryota</taxon>
        <taxon>Viridiplantae</taxon>
        <taxon>Streptophyta</taxon>
        <taxon>Embryophyta</taxon>
        <taxon>Tracheophyta</taxon>
        <taxon>Spermatophyta</taxon>
        <taxon>Magnoliopsida</taxon>
        <taxon>eudicotyledons</taxon>
        <taxon>Gunneridae</taxon>
        <taxon>Pentapetalae</taxon>
        <taxon>rosids</taxon>
        <taxon>malvids</taxon>
        <taxon>Malvales</taxon>
        <taxon>Malvaceae</taxon>
        <taxon>Malvoideae</taxon>
        <taxon>Hibiscus</taxon>
    </lineage>
</organism>
<evidence type="ECO:0000313" key="3">
    <source>
        <dbReference type="EMBL" id="KAK8495499.1"/>
    </source>
</evidence>
<keyword evidence="2" id="KW-0812">Transmembrane</keyword>
<feature type="transmembrane region" description="Helical" evidence="2">
    <location>
        <begin position="33"/>
        <end position="58"/>
    </location>
</feature>
<dbReference type="EMBL" id="JBBPBM010000426">
    <property type="protein sequence ID" value="KAK8495499.1"/>
    <property type="molecule type" value="Genomic_DNA"/>
</dbReference>
<evidence type="ECO:0000256" key="2">
    <source>
        <dbReference type="SAM" id="Phobius"/>
    </source>
</evidence>
<sequence length="120" mass="13272">MVQCSAGMDGNLQKETKHEKPRVEVNWGANSSFALLLIYLIGAIDLYSTGSLSVGMLLRSMKRNHSFPVVGKLILKLLQIPMTAGTSSRHQVSTSIEKEAKTHPRPSDDRPTKPLQNFPK</sequence>
<protein>
    <submittedName>
        <fullName evidence="3">Uncharacterized protein</fullName>
    </submittedName>
</protein>
<keyword evidence="2" id="KW-1133">Transmembrane helix</keyword>
<accession>A0ABR2ANW2</accession>
<proteinExistence type="predicted"/>
<gene>
    <name evidence="3" type="ORF">V6N12_046188</name>
</gene>
<keyword evidence="4" id="KW-1185">Reference proteome</keyword>
<keyword evidence="2" id="KW-0472">Membrane</keyword>
<evidence type="ECO:0000256" key="1">
    <source>
        <dbReference type="SAM" id="MobiDB-lite"/>
    </source>
</evidence>
<reference evidence="3 4" key="1">
    <citation type="journal article" date="2024" name="G3 (Bethesda)">
        <title>Genome assembly of Hibiscus sabdariffa L. provides insights into metabolisms of medicinal natural products.</title>
        <authorList>
            <person name="Kim T."/>
        </authorList>
    </citation>
    <scope>NUCLEOTIDE SEQUENCE [LARGE SCALE GENOMIC DNA]</scope>
    <source>
        <strain evidence="3">TK-2024</strain>
        <tissue evidence="3">Old leaves</tissue>
    </source>
</reference>